<dbReference type="AlphaFoldDB" id="A0A9P1FS92"/>
<evidence type="ECO:0000313" key="6">
    <source>
        <dbReference type="EMBL" id="CAL4772202.1"/>
    </source>
</evidence>
<dbReference type="GO" id="GO:0016787">
    <property type="term" value="F:hydrolase activity"/>
    <property type="evidence" value="ECO:0007669"/>
    <property type="project" value="UniProtKB-KW"/>
</dbReference>
<gene>
    <name evidence="4" type="ORF">C1SCF055_LOCUS12389</name>
</gene>
<evidence type="ECO:0000313" key="7">
    <source>
        <dbReference type="Proteomes" id="UP001152797"/>
    </source>
</evidence>
<dbReference type="SUPFAM" id="SSF53474">
    <property type="entry name" value="alpha/beta-Hydrolases"/>
    <property type="match status" value="1"/>
</dbReference>
<evidence type="ECO:0000259" key="3">
    <source>
        <dbReference type="Pfam" id="PF00561"/>
    </source>
</evidence>
<proteinExistence type="inferred from homology"/>
<sequence>MVGRSVARVLELAVPLREGLTLAAQAWSRGSPGSPFRGRPVLALHGWLDNSNSFLEVAPALAEQGFLVVAIDWPGHGRSEHRSFDASYLASDLPWYAGEVVRELQWSRFGVLGHSMGAAAGTLMAGSQYPSSDALVALCCLDLLGPLSRSVGSSGQNLLKGLKSREKYLQRQLRGTQKVYGSLEDCIAARLRSIKAWPGQQRLTDLSARRLVQRGAEAANENGDGWRFRHDVRLNSPSPSYYTEEQVLALLQRIETPCLLIEAEGPYAWPRDPKWWTARKAAVRGLQSRPLFGGHHLHLDEDTAPKCAEEIAAFFEAQVSDWDEVELKL</sequence>
<protein>
    <submittedName>
        <fullName evidence="6">Serine hydrolase-like protein DDB_G0286239</fullName>
    </submittedName>
</protein>
<dbReference type="EMBL" id="CAMXCT010000932">
    <property type="protein sequence ID" value="CAI3984890.1"/>
    <property type="molecule type" value="Genomic_DNA"/>
</dbReference>
<feature type="domain" description="AB hydrolase-1" evidence="3">
    <location>
        <begin position="40"/>
        <end position="167"/>
    </location>
</feature>
<dbReference type="InterPro" id="IPR050266">
    <property type="entry name" value="AB_hydrolase_sf"/>
</dbReference>
<evidence type="ECO:0000313" key="4">
    <source>
        <dbReference type="EMBL" id="CAI3984890.1"/>
    </source>
</evidence>
<dbReference type="Gene3D" id="3.40.50.1820">
    <property type="entry name" value="alpha/beta hydrolase"/>
    <property type="match status" value="1"/>
</dbReference>
<dbReference type="GO" id="GO:0016020">
    <property type="term" value="C:membrane"/>
    <property type="evidence" value="ECO:0007669"/>
    <property type="project" value="TreeGrafter"/>
</dbReference>
<evidence type="ECO:0000313" key="5">
    <source>
        <dbReference type="EMBL" id="CAL1138265.1"/>
    </source>
</evidence>
<dbReference type="PANTHER" id="PTHR43798:SF14">
    <property type="entry name" value="SERINE HYDROLASE-LIKE PROTEIN DDB_G0286239"/>
    <property type="match status" value="1"/>
</dbReference>
<keyword evidence="2 6" id="KW-0378">Hydrolase</keyword>
<dbReference type="PANTHER" id="PTHR43798">
    <property type="entry name" value="MONOACYLGLYCEROL LIPASE"/>
    <property type="match status" value="1"/>
</dbReference>
<name>A0A9P1FS92_9DINO</name>
<accession>A0A9P1FS92</accession>
<dbReference type="Proteomes" id="UP001152797">
    <property type="component" value="Unassembled WGS sequence"/>
</dbReference>
<reference evidence="4" key="1">
    <citation type="submission" date="2022-10" db="EMBL/GenBank/DDBJ databases">
        <authorList>
            <person name="Chen Y."/>
            <person name="Dougan E. K."/>
            <person name="Chan C."/>
            <person name="Rhodes N."/>
            <person name="Thang M."/>
        </authorList>
    </citation>
    <scope>NUCLEOTIDE SEQUENCE</scope>
</reference>
<dbReference type="OrthoDB" id="6431331at2759"/>
<dbReference type="Pfam" id="PF00561">
    <property type="entry name" value="Abhydrolase_1"/>
    <property type="match status" value="1"/>
</dbReference>
<reference evidence="5" key="2">
    <citation type="submission" date="2024-04" db="EMBL/GenBank/DDBJ databases">
        <authorList>
            <person name="Chen Y."/>
            <person name="Shah S."/>
            <person name="Dougan E. K."/>
            <person name="Thang M."/>
            <person name="Chan C."/>
        </authorList>
    </citation>
    <scope>NUCLEOTIDE SEQUENCE [LARGE SCALE GENOMIC DNA]</scope>
</reference>
<dbReference type="EMBL" id="CAMXCT030000932">
    <property type="protein sequence ID" value="CAL4772202.1"/>
    <property type="molecule type" value="Genomic_DNA"/>
</dbReference>
<comment type="similarity">
    <text evidence="1">Belongs to the AB hydrolase superfamily.</text>
</comment>
<dbReference type="InterPro" id="IPR029058">
    <property type="entry name" value="AB_hydrolase_fold"/>
</dbReference>
<organism evidence="4">
    <name type="scientific">Cladocopium goreaui</name>
    <dbReference type="NCBI Taxonomy" id="2562237"/>
    <lineage>
        <taxon>Eukaryota</taxon>
        <taxon>Sar</taxon>
        <taxon>Alveolata</taxon>
        <taxon>Dinophyceae</taxon>
        <taxon>Suessiales</taxon>
        <taxon>Symbiodiniaceae</taxon>
        <taxon>Cladocopium</taxon>
    </lineage>
</organism>
<dbReference type="InterPro" id="IPR000073">
    <property type="entry name" value="AB_hydrolase_1"/>
</dbReference>
<comment type="caution">
    <text evidence="4">The sequence shown here is derived from an EMBL/GenBank/DDBJ whole genome shotgun (WGS) entry which is preliminary data.</text>
</comment>
<evidence type="ECO:0000256" key="2">
    <source>
        <dbReference type="ARBA" id="ARBA00022801"/>
    </source>
</evidence>
<keyword evidence="7" id="KW-1185">Reference proteome</keyword>
<evidence type="ECO:0000256" key="1">
    <source>
        <dbReference type="ARBA" id="ARBA00008645"/>
    </source>
</evidence>
<dbReference type="EMBL" id="CAMXCT020000932">
    <property type="protein sequence ID" value="CAL1138265.1"/>
    <property type="molecule type" value="Genomic_DNA"/>
</dbReference>